<accession>A0A1G2KV10</accession>
<dbReference type="AlphaFoldDB" id="A0A1G2KV10"/>
<dbReference type="PANTHER" id="PTHR28055">
    <property type="entry name" value="ALTERED INHERITANCE OF MITOCHONDRIA PROTEIN 41, MITOCHONDRIAL"/>
    <property type="match status" value="1"/>
</dbReference>
<dbReference type="GO" id="GO:0016884">
    <property type="term" value="F:carbon-nitrogen ligase activity, with glutamine as amido-N-donor"/>
    <property type="evidence" value="ECO:0007669"/>
    <property type="project" value="InterPro"/>
</dbReference>
<dbReference type="InterPro" id="IPR019004">
    <property type="entry name" value="YqeY/Aim41"/>
</dbReference>
<evidence type="ECO:0008006" key="3">
    <source>
        <dbReference type="Google" id="ProtNLM"/>
    </source>
</evidence>
<dbReference type="EMBL" id="MHQL01000041">
    <property type="protein sequence ID" value="OHA02249.1"/>
    <property type="molecule type" value="Genomic_DNA"/>
</dbReference>
<evidence type="ECO:0000313" key="1">
    <source>
        <dbReference type="EMBL" id="OHA02249.1"/>
    </source>
</evidence>
<sequence>MSVKEKIEEDLVSAMKNRKELTLSVLRMLVAALRSRQTEKRTKCAKVGVATEDLSRESELTEDEVLETLRSEAKKRKDAIEGFEKGGRADMAARERQELTVLGAYLPAELSDAELHAMVSEALLATGAGTMKDFGKVMGRVMAQAKNRVSGDRVSAAVKEMLGAK</sequence>
<organism evidence="1 2">
    <name type="scientific">Candidatus Sungbacteria bacterium RIFCSPHIGHO2_02_FULL_51_29</name>
    <dbReference type="NCBI Taxonomy" id="1802273"/>
    <lineage>
        <taxon>Bacteria</taxon>
        <taxon>Candidatus Sungiibacteriota</taxon>
    </lineage>
</organism>
<gene>
    <name evidence="1" type="ORF">A3C16_04085</name>
</gene>
<dbReference type="InterPro" id="IPR023168">
    <property type="entry name" value="GatB_Yqey_C_2"/>
</dbReference>
<dbReference type="SUPFAM" id="SSF89095">
    <property type="entry name" value="GatB/YqeY motif"/>
    <property type="match status" value="1"/>
</dbReference>
<dbReference type="PANTHER" id="PTHR28055:SF1">
    <property type="entry name" value="ALTERED INHERITANCE OF MITOCHONDRIA PROTEIN 41, MITOCHONDRIAL"/>
    <property type="match status" value="1"/>
</dbReference>
<dbReference type="Pfam" id="PF09424">
    <property type="entry name" value="YqeY"/>
    <property type="match status" value="1"/>
</dbReference>
<evidence type="ECO:0000313" key="2">
    <source>
        <dbReference type="Proteomes" id="UP000177811"/>
    </source>
</evidence>
<dbReference type="Gene3D" id="1.10.10.410">
    <property type="match status" value="1"/>
</dbReference>
<dbReference type="Proteomes" id="UP000177811">
    <property type="component" value="Unassembled WGS sequence"/>
</dbReference>
<protein>
    <recommendedName>
        <fullName evidence="3">Glutamyl-tRNA amidotransferase</fullName>
    </recommendedName>
</protein>
<dbReference type="InterPro" id="IPR003789">
    <property type="entry name" value="Asn/Gln_tRNA_amidoTrase-B-like"/>
</dbReference>
<comment type="caution">
    <text evidence="1">The sequence shown here is derived from an EMBL/GenBank/DDBJ whole genome shotgun (WGS) entry which is preliminary data.</text>
</comment>
<proteinExistence type="predicted"/>
<dbReference type="Gene3D" id="1.10.1510.10">
    <property type="entry name" value="Uncharacterised protein YqeY/AIM41 PF09424, N-terminal domain"/>
    <property type="match status" value="1"/>
</dbReference>
<reference evidence="1 2" key="1">
    <citation type="journal article" date="2016" name="Nat. Commun.">
        <title>Thousands of microbial genomes shed light on interconnected biogeochemical processes in an aquifer system.</title>
        <authorList>
            <person name="Anantharaman K."/>
            <person name="Brown C.T."/>
            <person name="Hug L.A."/>
            <person name="Sharon I."/>
            <person name="Castelle C.J."/>
            <person name="Probst A.J."/>
            <person name="Thomas B.C."/>
            <person name="Singh A."/>
            <person name="Wilkins M.J."/>
            <person name="Karaoz U."/>
            <person name="Brodie E.L."/>
            <person name="Williams K.H."/>
            <person name="Hubbard S.S."/>
            <person name="Banfield J.F."/>
        </authorList>
    </citation>
    <scope>NUCLEOTIDE SEQUENCE [LARGE SCALE GENOMIC DNA]</scope>
</reference>
<dbReference type="InterPro" id="IPR042184">
    <property type="entry name" value="YqeY/Aim41_N"/>
</dbReference>
<name>A0A1G2KV10_9BACT</name>